<dbReference type="STRING" id="33968.BMS77_06545"/>
<protein>
    <submittedName>
        <fullName evidence="7">6-phospho-beta-glucosidase</fullName>
    </submittedName>
</protein>
<dbReference type="NCBIfam" id="NF007154">
    <property type="entry name" value="PRK09589.1"/>
    <property type="match status" value="1"/>
</dbReference>
<dbReference type="PANTHER" id="PTHR10353">
    <property type="entry name" value="GLYCOSYL HYDROLASE"/>
    <property type="match status" value="1"/>
</dbReference>
<reference evidence="7 8" key="1">
    <citation type="journal article" date="2017" name="Front. Microbiol.">
        <title>Genomic Characterization of Dairy Associated Leuconostoc Species and Diversity of Leuconostocs in Undefined Mixed Mesophilic Starter Cultures.</title>
        <authorList>
            <person name="Frantzen C.A."/>
            <person name="Kot W."/>
            <person name="Pedersen T.B."/>
            <person name="Ardo Y.M."/>
            <person name="Broadbent J.R."/>
            <person name="Neve H."/>
            <person name="Hansen L.H."/>
            <person name="Dal Bello F."/>
            <person name="Ostlie H.M."/>
            <person name="Kleppen H.P."/>
            <person name="Vogensen F.K."/>
            <person name="Holo H."/>
        </authorList>
    </citation>
    <scope>NUCLEOTIDE SEQUENCE [LARGE SCALE GENOMIC DNA]</scope>
    <source>
        <strain evidence="7 8">LMGCF08</strain>
    </source>
</reference>
<evidence type="ECO:0000313" key="8">
    <source>
        <dbReference type="Proteomes" id="UP000192288"/>
    </source>
</evidence>
<feature type="active site" description="Nucleophile" evidence="4">
    <location>
        <position position="382"/>
    </location>
</feature>
<dbReference type="GO" id="GO:0008422">
    <property type="term" value="F:beta-glucosidase activity"/>
    <property type="evidence" value="ECO:0007669"/>
    <property type="project" value="TreeGrafter"/>
</dbReference>
<dbReference type="PROSITE" id="PS00653">
    <property type="entry name" value="GLYCOSYL_HYDROL_F1_2"/>
    <property type="match status" value="1"/>
</dbReference>
<dbReference type="Pfam" id="PF00232">
    <property type="entry name" value="Glyco_hydro_1"/>
    <property type="match status" value="1"/>
</dbReference>
<dbReference type="InterPro" id="IPR017853">
    <property type="entry name" value="GH"/>
</dbReference>
<evidence type="ECO:0000256" key="3">
    <source>
        <dbReference type="ARBA" id="ARBA00023295"/>
    </source>
</evidence>
<gene>
    <name evidence="7" type="ORF">BMR96_08180</name>
</gene>
<name>A0A1X0VC51_LEUPS</name>
<dbReference type="SUPFAM" id="SSF51445">
    <property type="entry name" value="(Trans)glycosidases"/>
    <property type="match status" value="1"/>
</dbReference>
<dbReference type="PROSITE" id="PS00572">
    <property type="entry name" value="GLYCOSYL_HYDROL_F1_1"/>
    <property type="match status" value="1"/>
</dbReference>
<dbReference type="Proteomes" id="UP000192288">
    <property type="component" value="Unassembled WGS sequence"/>
</dbReference>
<dbReference type="FunFam" id="3.20.20.80:FF:000004">
    <property type="entry name" value="Beta-glucosidase 6-phospho-beta-glucosidase"/>
    <property type="match status" value="1"/>
</dbReference>
<organism evidence="7 8">
    <name type="scientific">Leuconostoc pseudomesenteroides</name>
    <dbReference type="NCBI Taxonomy" id="33968"/>
    <lineage>
        <taxon>Bacteria</taxon>
        <taxon>Bacillati</taxon>
        <taxon>Bacillota</taxon>
        <taxon>Bacilli</taxon>
        <taxon>Lactobacillales</taxon>
        <taxon>Lactobacillaceae</taxon>
        <taxon>Leuconostoc</taxon>
    </lineage>
</organism>
<dbReference type="PANTHER" id="PTHR10353:SF85">
    <property type="entry name" value="ARYL-PHOSPHO-BETA-D-GLUCOSIDASE BGLA"/>
    <property type="match status" value="1"/>
</dbReference>
<accession>A0A1X0VC51</accession>
<dbReference type="GO" id="GO:0016052">
    <property type="term" value="P:carbohydrate catabolic process"/>
    <property type="evidence" value="ECO:0007669"/>
    <property type="project" value="TreeGrafter"/>
</dbReference>
<dbReference type="PRINTS" id="PR00131">
    <property type="entry name" value="GLHYDRLASE1"/>
</dbReference>
<dbReference type="Gene3D" id="3.20.20.80">
    <property type="entry name" value="Glycosidases"/>
    <property type="match status" value="1"/>
</dbReference>
<evidence type="ECO:0000256" key="4">
    <source>
        <dbReference type="PROSITE-ProRule" id="PRU10055"/>
    </source>
</evidence>
<sequence length="484" mass="55443">MLNRRIIVNTFPKDFLWGGAVAAHQFEGGWQSDGKGVSIADVMTAGDNQTKRRITDGVLPDENYPNHEAIDFYHHYKEDVALFAELGLKAFRTSIAWTRIFPNGDEDEPNEAGLQFYDDLFDELLSKGIEPVITLSHFEMPYHLVTEYGGWRNRKMIDFFTKFASVVFQRYRNKVKYWMTFNEINNQSAMMNEWSLFTNSGIVVKPDEDVERVMYQASHYEVVASALAVQIGHDINPNFQIGAMLALGPAYPASPDPKDIMKAERAMQVNTWYADVQIKGRYPAWLRQYFKQRQFDLDITLTDLDVLQAGTVDYLGFSYYASHVVQAVADERVDFTTRDDKTEIPNPTLAASDWGWMIDPIGLRYMLNWLTDRYELPLFIVENGLGAFDKVEDGQIHDDYRIDYLRQHIEQMALAINVDGVNLIGYTPWGFIDLVSAGTGQMDKRYGMIYVDKNDAGEGSLKRLKKDSFAWFNQVITTSGDNLN</sequence>
<dbReference type="AlphaFoldDB" id="A0A1X0VC51"/>
<dbReference type="InterPro" id="IPR001360">
    <property type="entry name" value="Glyco_hydro_1"/>
</dbReference>
<dbReference type="InterPro" id="IPR018120">
    <property type="entry name" value="Glyco_hydro_1_AS"/>
</dbReference>
<evidence type="ECO:0000256" key="1">
    <source>
        <dbReference type="ARBA" id="ARBA00010838"/>
    </source>
</evidence>
<keyword evidence="2 6" id="KW-0378">Hydrolase</keyword>
<proteinExistence type="inferred from homology"/>
<evidence type="ECO:0000256" key="2">
    <source>
        <dbReference type="ARBA" id="ARBA00022801"/>
    </source>
</evidence>
<evidence type="ECO:0000256" key="5">
    <source>
        <dbReference type="RuleBase" id="RU003690"/>
    </source>
</evidence>
<dbReference type="InterPro" id="IPR033132">
    <property type="entry name" value="GH_1_N_CS"/>
</dbReference>
<dbReference type="GO" id="GO:0005829">
    <property type="term" value="C:cytosol"/>
    <property type="evidence" value="ECO:0007669"/>
    <property type="project" value="TreeGrafter"/>
</dbReference>
<comment type="caution">
    <text evidence="7">The sequence shown here is derived from an EMBL/GenBank/DDBJ whole genome shotgun (WGS) entry which is preliminary data.</text>
</comment>
<keyword evidence="3 6" id="KW-0326">Glycosidase</keyword>
<evidence type="ECO:0000256" key="6">
    <source>
        <dbReference type="RuleBase" id="RU004468"/>
    </source>
</evidence>
<dbReference type="EMBL" id="MPLS01000034">
    <property type="protein sequence ID" value="ORI97250.1"/>
    <property type="molecule type" value="Genomic_DNA"/>
</dbReference>
<comment type="similarity">
    <text evidence="1 5">Belongs to the glycosyl hydrolase 1 family.</text>
</comment>
<evidence type="ECO:0000313" key="7">
    <source>
        <dbReference type="EMBL" id="ORI97250.1"/>
    </source>
</evidence>